<proteinExistence type="predicted"/>
<organism evidence="1">
    <name type="scientific">marine sediment metagenome</name>
    <dbReference type="NCBI Taxonomy" id="412755"/>
    <lineage>
        <taxon>unclassified sequences</taxon>
        <taxon>metagenomes</taxon>
        <taxon>ecological metagenomes</taxon>
    </lineage>
</organism>
<protein>
    <submittedName>
        <fullName evidence="1">Uncharacterized protein</fullName>
    </submittedName>
</protein>
<dbReference type="EMBL" id="LAZR01043449">
    <property type="protein sequence ID" value="KKL07051.1"/>
    <property type="molecule type" value="Genomic_DNA"/>
</dbReference>
<name>A0A0F9CN09_9ZZZZ</name>
<sequence>MKTTETWRRDLRYRAGRPHDEFSRVHPFQLRLSPGDVLALLDDIDELLNEVQPSTGKTPA</sequence>
<accession>A0A0F9CN09</accession>
<reference evidence="1" key="1">
    <citation type="journal article" date="2015" name="Nature">
        <title>Complex archaea that bridge the gap between prokaryotes and eukaryotes.</title>
        <authorList>
            <person name="Spang A."/>
            <person name="Saw J.H."/>
            <person name="Jorgensen S.L."/>
            <person name="Zaremba-Niedzwiedzka K."/>
            <person name="Martijn J."/>
            <person name="Lind A.E."/>
            <person name="van Eijk R."/>
            <person name="Schleper C."/>
            <person name="Guy L."/>
            <person name="Ettema T.J."/>
        </authorList>
    </citation>
    <scope>NUCLEOTIDE SEQUENCE</scope>
</reference>
<dbReference type="AlphaFoldDB" id="A0A0F9CN09"/>
<comment type="caution">
    <text evidence="1">The sequence shown here is derived from an EMBL/GenBank/DDBJ whole genome shotgun (WGS) entry which is preliminary data.</text>
</comment>
<gene>
    <name evidence="1" type="ORF">LCGC14_2589870</name>
</gene>
<evidence type="ECO:0000313" key="1">
    <source>
        <dbReference type="EMBL" id="KKL07051.1"/>
    </source>
</evidence>